<dbReference type="Proteomes" id="UP000077667">
    <property type="component" value="Chromosome"/>
</dbReference>
<name>A0A1A9I622_9BACT</name>
<keyword evidence="2" id="KW-1185">Reference proteome</keyword>
<evidence type="ECO:0000313" key="1">
    <source>
        <dbReference type="EMBL" id="ANH83118.1"/>
    </source>
</evidence>
<dbReference type="KEGG" id="nia:A8C56_20945"/>
<sequence length="117" mass="13646">MILPNPVLLYVVHIPDLIDHFQLHQKEFGQVSVIDFVMEHLGDEQHHHHNAHAHDRLPFNHHTISHSPTPAFFTGFNDSDFRLQKPVDVSPKIMPHLHFYSTAYIPAVWQPPKQEHC</sequence>
<protein>
    <submittedName>
        <fullName evidence="1">Uncharacterized protein</fullName>
    </submittedName>
</protein>
<reference evidence="1 2" key="1">
    <citation type="submission" date="2016-05" db="EMBL/GenBank/DDBJ databases">
        <title>Niabella ginsenosidivorans BS26 whole genome sequencing.</title>
        <authorList>
            <person name="Im W.T."/>
            <person name="Siddiqi M.Z."/>
        </authorList>
    </citation>
    <scope>NUCLEOTIDE SEQUENCE [LARGE SCALE GENOMIC DNA]</scope>
    <source>
        <strain evidence="1 2">BS26</strain>
    </source>
</reference>
<accession>A0A1A9I622</accession>
<dbReference type="EMBL" id="CP015772">
    <property type="protein sequence ID" value="ANH83118.1"/>
    <property type="molecule type" value="Genomic_DNA"/>
</dbReference>
<evidence type="ECO:0000313" key="2">
    <source>
        <dbReference type="Proteomes" id="UP000077667"/>
    </source>
</evidence>
<gene>
    <name evidence="1" type="ORF">A8C56_20945</name>
</gene>
<organism evidence="1 2">
    <name type="scientific">Niabella ginsenosidivorans</name>
    <dbReference type="NCBI Taxonomy" id="1176587"/>
    <lineage>
        <taxon>Bacteria</taxon>
        <taxon>Pseudomonadati</taxon>
        <taxon>Bacteroidota</taxon>
        <taxon>Chitinophagia</taxon>
        <taxon>Chitinophagales</taxon>
        <taxon>Chitinophagaceae</taxon>
        <taxon>Niabella</taxon>
    </lineage>
</organism>
<dbReference type="AlphaFoldDB" id="A0A1A9I622"/>
<proteinExistence type="predicted"/>